<keyword evidence="3" id="KW-1185">Reference proteome</keyword>
<dbReference type="EMBL" id="CP064750">
    <property type="protein sequence ID" value="QPC68547.1"/>
    <property type="molecule type" value="Genomic_DNA"/>
</dbReference>
<sequence length="156" mass="17947">MSFFDNKFNHGKWYFNHVSEAYVALPQQTTHNGDPLSSKAIRKSMLGVAAKQTVVKYPGNQSCTPRFIQPSYCTNYESTFSDTSSSCGNWVSIWGEERRRKWKLPPIWIWSRYCNSWWKTAAQLLELHDLGRLIDFTIAVSGEGQRRGNGKFLSTL</sequence>
<evidence type="ECO:0000313" key="2">
    <source>
        <dbReference type="EMBL" id="QPC68547.1"/>
    </source>
</evidence>
<dbReference type="AlphaFoldDB" id="A0A2T4GH22"/>
<organism evidence="1 3">
    <name type="scientific">Fusarium culmorum</name>
    <dbReference type="NCBI Taxonomy" id="5516"/>
    <lineage>
        <taxon>Eukaryota</taxon>
        <taxon>Fungi</taxon>
        <taxon>Dikarya</taxon>
        <taxon>Ascomycota</taxon>
        <taxon>Pezizomycotina</taxon>
        <taxon>Sordariomycetes</taxon>
        <taxon>Hypocreomycetidae</taxon>
        <taxon>Hypocreales</taxon>
        <taxon>Nectriaceae</taxon>
        <taxon>Fusarium</taxon>
    </lineage>
</organism>
<dbReference type="Proteomes" id="UP000663297">
    <property type="component" value="Chromosome 4"/>
</dbReference>
<accession>A0A2T4GH22</accession>
<name>A0A2T4GH22_FUSCU</name>
<dbReference type="Proteomes" id="UP000241587">
    <property type="component" value="Unassembled WGS sequence"/>
</dbReference>
<evidence type="ECO:0000313" key="1">
    <source>
        <dbReference type="EMBL" id="PTD02785.1"/>
    </source>
</evidence>
<proteinExistence type="predicted"/>
<evidence type="ECO:0000313" key="3">
    <source>
        <dbReference type="Proteomes" id="UP000241587"/>
    </source>
</evidence>
<reference evidence="2" key="2">
    <citation type="submission" date="2020-11" db="EMBL/GenBank/DDBJ databases">
        <title>The chromosome-scale genome resource for two endophytic Fusarium species: F. culmorum and F. pseudograminearum.</title>
        <authorList>
            <person name="Yuan Z."/>
        </authorList>
    </citation>
    <scope>NUCLEOTIDE SEQUENCE</scope>
    <source>
        <strain evidence="2">Class2-1B</strain>
    </source>
</reference>
<dbReference type="EMBL" id="PVEM01000016">
    <property type="protein sequence ID" value="PTD02785.1"/>
    <property type="molecule type" value="Genomic_DNA"/>
</dbReference>
<protein>
    <submittedName>
        <fullName evidence="1">Uncharacterized protein</fullName>
    </submittedName>
</protein>
<dbReference type="OMA" id="LPPIWIW"/>
<gene>
    <name evidence="1" type="ORF">FCULG_00009718</name>
    <name evidence="2" type="ORF">HYE67_010778</name>
</gene>
<reference evidence="1 3" key="1">
    <citation type="submission" date="2018-02" db="EMBL/GenBank/DDBJ databases">
        <title>Fusarium culmorum secondary metabolites in fungal-bacterial-plant interactions.</title>
        <authorList>
            <person name="Schmidt R."/>
        </authorList>
    </citation>
    <scope>NUCLEOTIDE SEQUENCE [LARGE SCALE GENOMIC DNA]</scope>
    <source>
        <strain evidence="1 3">PV</strain>
    </source>
</reference>